<comment type="caution">
    <text evidence="1">The sequence shown here is derived from an EMBL/GenBank/DDBJ whole genome shotgun (WGS) entry which is preliminary data.</text>
</comment>
<dbReference type="EMBL" id="JAWDJW010001297">
    <property type="protein sequence ID" value="KAK3079208.1"/>
    <property type="molecule type" value="Genomic_DNA"/>
</dbReference>
<accession>A0ACC3DRD7</accession>
<proteinExistence type="predicted"/>
<gene>
    <name evidence="1" type="ORF">LTS18_005459</name>
</gene>
<name>A0ACC3DRD7_9PEZI</name>
<organism evidence="1 2">
    <name type="scientific">Coniosporium uncinatum</name>
    <dbReference type="NCBI Taxonomy" id="93489"/>
    <lineage>
        <taxon>Eukaryota</taxon>
        <taxon>Fungi</taxon>
        <taxon>Dikarya</taxon>
        <taxon>Ascomycota</taxon>
        <taxon>Pezizomycotina</taxon>
        <taxon>Dothideomycetes</taxon>
        <taxon>Dothideomycetes incertae sedis</taxon>
        <taxon>Coniosporium</taxon>
    </lineage>
</organism>
<reference evidence="1" key="1">
    <citation type="submission" date="2024-09" db="EMBL/GenBank/DDBJ databases">
        <title>Black Yeasts Isolated from many extreme environments.</title>
        <authorList>
            <person name="Coleine C."/>
            <person name="Stajich J.E."/>
            <person name="Selbmann L."/>
        </authorList>
    </citation>
    <scope>NUCLEOTIDE SEQUENCE</scope>
    <source>
        <strain evidence="1">CCFEE 5737</strain>
    </source>
</reference>
<keyword evidence="2" id="KW-1185">Reference proteome</keyword>
<evidence type="ECO:0000313" key="1">
    <source>
        <dbReference type="EMBL" id="KAK3079208.1"/>
    </source>
</evidence>
<sequence>MYEPPTDAEVVSKVHDELHSYASEGEGTVLVETAGGVLSPSPSGSLQADLYRPLRLPVILVGDHRLGGIGTTISAYESLHMRGYDVQAIVMLKTYAYRNHNYLFSHFRGYIPLKALDKPPRRDNDKNVDLQNMHAYYNKVGTSSDMDFFLRNIDFKHKQRIEQLNSLAGRAHDSIWYPFTQHQGRSKQDILTIDSAFDDTFQVLKSSSPSQSKDVSSAGSLGSMLQPAVDGSSSWWTQGLGHGNSQLALTAAHAAGRYGHVMFAGAAHEPAVSLVQTLIKKLRNPRLKKGFYTDNGSTGMEVAVKMALRASAVRYGWDSTKDEIAILGLKGSYHGDTMGVMDCSEPSTFNKKVEWYRGRGYWFDFPTVKMRQGQWMVDPPADMKEFGDPKVFDSLDDIFDVKGRDDTVYRQYIAKTIEHLVHEKGVKLGALMLEPVILGAGGMHLVDPLFQRVLVDVVRNTLVGTPQPGKEATEEQDWTGLPVIFDE</sequence>
<dbReference type="Proteomes" id="UP001186974">
    <property type="component" value="Unassembled WGS sequence"/>
</dbReference>
<protein>
    <submittedName>
        <fullName evidence="1">Uncharacterized protein</fullName>
    </submittedName>
</protein>
<evidence type="ECO:0000313" key="2">
    <source>
        <dbReference type="Proteomes" id="UP001186974"/>
    </source>
</evidence>
<feature type="non-terminal residue" evidence="1">
    <location>
        <position position="487"/>
    </location>
</feature>